<reference evidence="2 3" key="1">
    <citation type="journal article" date="2023" name="Plant Dis.">
        <title>First Report of Diplodia intermedia Causing Canker and Dieback Diseases on Apple Trees in Canada.</title>
        <authorList>
            <person name="Ellouze W."/>
            <person name="Ilyukhin E."/>
            <person name="Sulman M."/>
            <person name="Ali S."/>
        </authorList>
    </citation>
    <scope>NUCLEOTIDE SEQUENCE [LARGE SCALE GENOMIC DNA]</scope>
    <source>
        <strain evidence="2 3">M45-28</strain>
    </source>
</reference>
<accession>A0ABR3TMU6</accession>
<evidence type="ECO:0000313" key="2">
    <source>
        <dbReference type="EMBL" id="KAL1640857.1"/>
    </source>
</evidence>
<feature type="region of interest" description="Disordered" evidence="1">
    <location>
        <begin position="298"/>
        <end position="366"/>
    </location>
</feature>
<keyword evidence="3" id="KW-1185">Reference proteome</keyword>
<evidence type="ECO:0000256" key="1">
    <source>
        <dbReference type="SAM" id="MobiDB-lite"/>
    </source>
</evidence>
<sequence length="366" mass="40114">MTPIQQRHSQILTHPAPSAFRRDGTIMRTWLGTAIPGEFRKNNNCLKASAGTIAHMGRLRLNLSAPYWDWLMSQEAPTTLASTSAGALARRAVLCDEQHNRDAHSRDGAHYVCPHPHALDDGDGDRWEHGYEHIVCAACEAAQPRACSPIVRMVLAEGPLVAMCEGCAMGALRAHGAGHNGCGCARGALGGLCLRHQNEEGEHLARRWLAYRARHHGPGGWDGRTLGGRQVVVPYCRCGRVPVPRGWRPFAFWCAACEGPVVMPRMGEGWRGGRRPQRWLVVGNLPVVDYDAEWMRSPSNAPSYRQGGPVVDPDRYRGARGQAAGVGPARAPSGEQRPSSMVVVPPWRRPPSVDLNEVDDDDDDYE</sequence>
<protein>
    <submittedName>
        <fullName evidence="2">Uncharacterized protein</fullName>
    </submittedName>
</protein>
<evidence type="ECO:0000313" key="3">
    <source>
        <dbReference type="Proteomes" id="UP001521184"/>
    </source>
</evidence>
<feature type="compositionally biased region" description="Low complexity" evidence="1">
    <location>
        <begin position="337"/>
        <end position="353"/>
    </location>
</feature>
<name>A0ABR3TMU6_9PEZI</name>
<proteinExistence type="predicted"/>
<dbReference type="EMBL" id="JAKEKT020000045">
    <property type="protein sequence ID" value="KAL1640857.1"/>
    <property type="molecule type" value="Genomic_DNA"/>
</dbReference>
<comment type="caution">
    <text evidence="2">The sequence shown here is derived from an EMBL/GenBank/DDBJ whole genome shotgun (WGS) entry which is preliminary data.</text>
</comment>
<organism evidence="2 3">
    <name type="scientific">Diplodia intermedia</name>
    <dbReference type="NCBI Taxonomy" id="856260"/>
    <lineage>
        <taxon>Eukaryota</taxon>
        <taxon>Fungi</taxon>
        <taxon>Dikarya</taxon>
        <taxon>Ascomycota</taxon>
        <taxon>Pezizomycotina</taxon>
        <taxon>Dothideomycetes</taxon>
        <taxon>Dothideomycetes incertae sedis</taxon>
        <taxon>Botryosphaeriales</taxon>
        <taxon>Botryosphaeriaceae</taxon>
        <taxon>Diplodia</taxon>
    </lineage>
</organism>
<gene>
    <name evidence="2" type="ORF">SLS58_006472</name>
</gene>
<feature type="compositionally biased region" description="Acidic residues" evidence="1">
    <location>
        <begin position="356"/>
        <end position="366"/>
    </location>
</feature>
<dbReference type="Proteomes" id="UP001521184">
    <property type="component" value="Unassembled WGS sequence"/>
</dbReference>